<dbReference type="Pfam" id="PF03144">
    <property type="entry name" value="GTP_EFTU_D2"/>
    <property type="match status" value="1"/>
</dbReference>
<dbReference type="Gene3D" id="2.40.30.10">
    <property type="entry name" value="Translation factors"/>
    <property type="match status" value="2"/>
</dbReference>
<evidence type="ECO:0000256" key="4">
    <source>
        <dbReference type="ARBA" id="ARBA00022490"/>
    </source>
</evidence>
<feature type="binding site" evidence="9">
    <location>
        <begin position="499"/>
        <end position="502"/>
    </location>
    <ligand>
        <name>GTP</name>
        <dbReference type="ChEBI" id="CHEBI:37565"/>
    </ligand>
</feature>
<comment type="function">
    <text evidence="9 10">One of the essential components for the initiation of protein synthesis. Protects formylmethionyl-tRNA from spontaneous hydrolysis and promotes its binding to the 30S ribosomal subunits. Also involved in the hydrolysis of GTP during the formation of the 70S ribosomal complex.</text>
</comment>
<dbReference type="InterPro" id="IPR027417">
    <property type="entry name" value="P-loop_NTPase"/>
</dbReference>
<evidence type="ECO:0000313" key="15">
    <source>
        <dbReference type="Proteomes" id="UP000075473"/>
    </source>
</evidence>
<evidence type="ECO:0000259" key="13">
    <source>
        <dbReference type="PROSITE" id="PS51722"/>
    </source>
</evidence>
<dbReference type="InterPro" id="IPR000178">
    <property type="entry name" value="TF_IF2_bacterial-like"/>
</dbReference>
<evidence type="ECO:0000256" key="10">
    <source>
        <dbReference type="RuleBase" id="RU000644"/>
    </source>
</evidence>
<dbReference type="InterPro" id="IPR053905">
    <property type="entry name" value="EF-G-like_DII"/>
</dbReference>
<dbReference type="Gene3D" id="3.40.50.10050">
    <property type="entry name" value="Translation initiation factor IF- 2, domain 3"/>
    <property type="match status" value="1"/>
</dbReference>
<evidence type="ECO:0000256" key="8">
    <source>
        <dbReference type="ARBA" id="ARBA00023134"/>
    </source>
</evidence>
<evidence type="ECO:0000256" key="11">
    <source>
        <dbReference type="RuleBase" id="RU000645"/>
    </source>
</evidence>
<feature type="compositionally biased region" description="Basic and acidic residues" evidence="12">
    <location>
        <begin position="1"/>
        <end position="11"/>
    </location>
</feature>
<dbReference type="NCBIfam" id="TIGR00487">
    <property type="entry name" value="IF-2"/>
    <property type="match status" value="1"/>
</dbReference>
<keyword evidence="4 9" id="KW-0963">Cytoplasm</keyword>
<dbReference type="GO" id="GO:0003743">
    <property type="term" value="F:translation initiation factor activity"/>
    <property type="evidence" value="ECO:0007669"/>
    <property type="project" value="UniProtKB-UniRule"/>
</dbReference>
<feature type="region of interest" description="Disordered" evidence="12">
    <location>
        <begin position="189"/>
        <end position="288"/>
    </location>
</feature>
<comment type="subcellular location">
    <subcellularLocation>
        <location evidence="1 9 11">Cytoplasm</location>
    </subcellularLocation>
</comment>
<gene>
    <name evidence="9" type="primary">infB</name>
    <name evidence="14" type="ORF">AD928_07695</name>
</gene>
<feature type="domain" description="Tr-type G" evidence="13">
    <location>
        <begin position="389"/>
        <end position="557"/>
    </location>
</feature>
<evidence type="ECO:0000256" key="6">
    <source>
        <dbReference type="ARBA" id="ARBA00022741"/>
    </source>
</evidence>
<dbReference type="GO" id="GO:0003924">
    <property type="term" value="F:GTPase activity"/>
    <property type="evidence" value="ECO:0007669"/>
    <property type="project" value="UniProtKB-UniRule"/>
</dbReference>
<feature type="region of interest" description="Disordered" evidence="12">
    <location>
        <begin position="116"/>
        <end position="146"/>
    </location>
</feature>
<comment type="caution">
    <text evidence="14">The sequence shown here is derived from an EMBL/GenBank/DDBJ whole genome shotgun (WGS) entry which is preliminary data.</text>
</comment>
<dbReference type="InterPro" id="IPR005225">
    <property type="entry name" value="Small_GTP-bd"/>
</dbReference>
<keyword evidence="7 9" id="KW-0648">Protein biosynthesis</keyword>
<dbReference type="EMBL" id="LHZA01000143">
    <property type="protein sequence ID" value="KXU94109.1"/>
    <property type="molecule type" value="Genomic_DNA"/>
</dbReference>
<dbReference type="Pfam" id="PF11987">
    <property type="entry name" value="IF-2"/>
    <property type="match status" value="1"/>
</dbReference>
<evidence type="ECO:0000256" key="2">
    <source>
        <dbReference type="ARBA" id="ARBA00007733"/>
    </source>
</evidence>
<dbReference type="PANTHER" id="PTHR43381">
    <property type="entry name" value="TRANSLATION INITIATION FACTOR IF-2-RELATED"/>
    <property type="match status" value="1"/>
</dbReference>
<dbReference type="InterPro" id="IPR013575">
    <property type="entry name" value="IF2_assoc_dom_bac"/>
</dbReference>
<dbReference type="Pfam" id="PF00009">
    <property type="entry name" value="GTP_EFTU"/>
    <property type="match status" value="1"/>
</dbReference>
<comment type="caution">
    <text evidence="9">Lacks conserved residue(s) required for the propagation of feature annotation.</text>
</comment>
<dbReference type="SUPFAM" id="SSF52540">
    <property type="entry name" value="P-loop containing nucleoside triphosphate hydrolases"/>
    <property type="match status" value="1"/>
</dbReference>
<dbReference type="InterPro" id="IPR006847">
    <property type="entry name" value="IF2_N"/>
</dbReference>
<feature type="compositionally biased region" description="Low complexity" evidence="12">
    <location>
        <begin position="204"/>
        <end position="217"/>
    </location>
</feature>
<keyword evidence="6 9" id="KW-0547">Nucleotide-binding</keyword>
<feature type="region of interest" description="Disordered" evidence="12">
    <location>
        <begin position="1"/>
        <end position="77"/>
    </location>
</feature>
<name>A0A149Q9S9_9PROT</name>
<dbReference type="InterPro" id="IPR004161">
    <property type="entry name" value="EFTu-like_2"/>
</dbReference>
<dbReference type="FunFam" id="3.40.50.300:FF:000019">
    <property type="entry name" value="Translation initiation factor IF-2"/>
    <property type="match status" value="1"/>
</dbReference>
<keyword evidence="8 9" id="KW-0342">GTP-binding</keyword>
<dbReference type="RefSeq" id="WP_062249565.1">
    <property type="nucleotide sequence ID" value="NZ_LHZA01000143.1"/>
</dbReference>
<dbReference type="PATRIC" id="fig|178900.5.peg.2594"/>
<evidence type="ECO:0000256" key="1">
    <source>
        <dbReference type="ARBA" id="ARBA00004496"/>
    </source>
</evidence>
<dbReference type="Pfam" id="PF04760">
    <property type="entry name" value="IF2_N"/>
    <property type="match status" value="1"/>
</dbReference>
<evidence type="ECO:0000256" key="3">
    <source>
        <dbReference type="ARBA" id="ARBA00020675"/>
    </source>
</evidence>
<dbReference type="PANTHER" id="PTHR43381:SF5">
    <property type="entry name" value="TR-TYPE G DOMAIN-CONTAINING PROTEIN"/>
    <property type="match status" value="1"/>
</dbReference>
<dbReference type="GO" id="GO:0005737">
    <property type="term" value="C:cytoplasm"/>
    <property type="evidence" value="ECO:0007669"/>
    <property type="project" value="UniProtKB-SubCell"/>
</dbReference>
<dbReference type="SUPFAM" id="SSF52156">
    <property type="entry name" value="Initiation factor IF2/eIF5b, domain 3"/>
    <property type="match status" value="1"/>
</dbReference>
<accession>A0A149Q9S9</accession>
<dbReference type="HAMAP" id="MF_00100_B">
    <property type="entry name" value="IF_2_B"/>
    <property type="match status" value="1"/>
</dbReference>
<reference evidence="14 15" key="1">
    <citation type="submission" date="2015-06" db="EMBL/GenBank/DDBJ databases">
        <title>Improved classification and identification of acetic acid bacteria using matrix-assisted laser desorption/ionization time-of-flight mass spectrometry; Gluconobacter nephelii and Gluconobacter uchimurae are later heterotypic synonyms of Gluconobacter japonicus and Gluconobacter oxydans, respectively.</title>
        <authorList>
            <person name="Li L."/>
            <person name="Cleenwerck I."/>
            <person name="De Vuyst L."/>
            <person name="Vandamme P."/>
        </authorList>
    </citation>
    <scope>NUCLEOTIDE SEQUENCE [LARGE SCALE GENOMIC DNA]</scope>
    <source>
        <strain evidence="14 15">LMG 1625</strain>
    </source>
</reference>
<proteinExistence type="inferred from homology"/>
<dbReference type="Pfam" id="PF08364">
    <property type="entry name" value="IF2_assoc"/>
    <property type="match status" value="1"/>
</dbReference>
<evidence type="ECO:0000313" key="14">
    <source>
        <dbReference type="EMBL" id="KXU94109.1"/>
    </source>
</evidence>
<dbReference type="CDD" id="cd03692">
    <property type="entry name" value="mtIF2_IVc"/>
    <property type="match status" value="1"/>
</dbReference>
<dbReference type="CDD" id="cd01887">
    <property type="entry name" value="IF2_eIF5B"/>
    <property type="match status" value="1"/>
</dbReference>
<dbReference type="InterPro" id="IPR015760">
    <property type="entry name" value="TIF_IF2"/>
</dbReference>
<dbReference type="InterPro" id="IPR044145">
    <property type="entry name" value="IF2_II"/>
</dbReference>
<feature type="compositionally biased region" description="Basic and acidic residues" evidence="12">
    <location>
        <begin position="118"/>
        <end position="132"/>
    </location>
</feature>
<feature type="binding site" evidence="9">
    <location>
        <begin position="398"/>
        <end position="405"/>
    </location>
    <ligand>
        <name>GTP</name>
        <dbReference type="ChEBI" id="CHEBI:37565"/>
    </ligand>
</feature>
<dbReference type="GO" id="GO:0005525">
    <property type="term" value="F:GTP binding"/>
    <property type="evidence" value="ECO:0007669"/>
    <property type="project" value="UniProtKB-KW"/>
</dbReference>
<dbReference type="SUPFAM" id="SSF50447">
    <property type="entry name" value="Translation proteins"/>
    <property type="match status" value="2"/>
</dbReference>
<evidence type="ECO:0000256" key="9">
    <source>
        <dbReference type="HAMAP-Rule" id="MF_00100"/>
    </source>
</evidence>
<dbReference type="CDD" id="cd03702">
    <property type="entry name" value="IF2_mtIF2_II"/>
    <property type="match status" value="1"/>
</dbReference>
<evidence type="ECO:0000256" key="12">
    <source>
        <dbReference type="SAM" id="MobiDB-lite"/>
    </source>
</evidence>
<dbReference type="Proteomes" id="UP000075473">
    <property type="component" value="Unassembled WGS sequence"/>
</dbReference>
<dbReference type="InterPro" id="IPR000795">
    <property type="entry name" value="T_Tr_GTP-bd_dom"/>
</dbReference>
<feature type="compositionally biased region" description="Basic and acidic residues" evidence="12">
    <location>
        <begin position="223"/>
        <end position="233"/>
    </location>
</feature>
<evidence type="ECO:0000256" key="5">
    <source>
        <dbReference type="ARBA" id="ARBA00022540"/>
    </source>
</evidence>
<evidence type="ECO:0000256" key="7">
    <source>
        <dbReference type="ARBA" id="ARBA00022917"/>
    </source>
</evidence>
<dbReference type="FunFam" id="3.40.50.10050:FF:000001">
    <property type="entry name" value="Translation initiation factor IF-2"/>
    <property type="match status" value="1"/>
</dbReference>
<comment type="similarity">
    <text evidence="2 9 10">Belongs to the TRAFAC class translation factor GTPase superfamily. Classic translation factor GTPase family. IF-2 subfamily.</text>
</comment>
<dbReference type="InterPro" id="IPR036925">
    <property type="entry name" value="TIF_IF2_dom3_sf"/>
</dbReference>
<dbReference type="FunFam" id="2.40.30.10:FF:000007">
    <property type="entry name" value="Translation initiation factor IF-2"/>
    <property type="match status" value="1"/>
</dbReference>
<dbReference type="Gene3D" id="3.40.50.300">
    <property type="entry name" value="P-loop containing nucleotide triphosphate hydrolases"/>
    <property type="match status" value="1"/>
</dbReference>
<sequence length="890" mass="95911">MSEGKDQDQGKGRLSLRPAGRSEVGRTVDAGSVRQSFSHGRSKVVQVEVRKKRGPGTPGSAGGRGAGGRAGGGRTLTAAELAMRQRVLAEQTKAAAEAERREAERREQEKIQILSAAEEARRREEDGKRAAEEQAAAEAEAEDAERKARIDSIKQIEPKGPVVSAVPIPGEVTLAPPVSRLKPLAERAIMPARPLKPATPRPQPATGAGAEAPAAQTLRLRGRGAEGEDEPRRAPSRRPGGGAPPNRKSAGPRKGDSGRRAGRIDVQAAIEGDDDKTRSLASVRRQRERERRQAELERLRADQVRVVRDVILPETITVQELANRMAARQGEVIKALMKNGVMATVTQSIDADTAELIVEEFGHRVRRVSESDVELGIEGVEDQPEELKSRPPVVTVMGHVDHGKTSLLDALRTTDVAAGEAGGITQHIGAYQVTLKSGAKITFLDTPGHEAFTAMRARGASITDVVVLVVAADDGVMPQTIEAIKHAKAANAPIIVAINKIDKPGANPDRVRQELLNHEIVVESMSGDVQDVEVSATKRLGLDQLEEAILLQAEILDLKANPDRSAEGAVIESRLDRGRGSVASVLVQKGTLHKGDIVVAGSEWGRVRALIDDRGRQVADATPSMPVEILGLTGVPSAGAPFVVVENENRAREICEFRQRKLKEHQVAGQVAARGTLDQMLARIQAGEQKEVAVLIKADVQGSAEAIQTTVLKLAHEEVAVRVLNATVGQITESDVQFAKASDAIIIAFNVRATAQARTLAQREGVEIRYYSIIYQVADDVEQLVRGKIAPKHREKFLGYAEIRKVFEITKVGKVAGCYITEGVVKRGCGVRLLRDGVVIHEGDLSQLKRFKDDVKEVAKGYECGLSFAGYNDLREGDVVECFESELVPA</sequence>
<protein>
    <recommendedName>
        <fullName evidence="3 9">Translation initiation factor IF-2</fullName>
    </recommendedName>
</protein>
<feature type="binding site" evidence="9">
    <location>
        <begin position="445"/>
        <end position="449"/>
    </location>
    <ligand>
        <name>GTP</name>
        <dbReference type="ChEBI" id="CHEBI:37565"/>
    </ligand>
</feature>
<dbReference type="PROSITE" id="PS51722">
    <property type="entry name" value="G_TR_2"/>
    <property type="match status" value="1"/>
</dbReference>
<dbReference type="InterPro" id="IPR023115">
    <property type="entry name" value="TIF_IF2_dom3"/>
</dbReference>
<feature type="compositionally biased region" description="Gly residues" evidence="12">
    <location>
        <begin position="56"/>
        <end position="74"/>
    </location>
</feature>
<dbReference type="InterPro" id="IPR009000">
    <property type="entry name" value="Transl_B-barrel_sf"/>
</dbReference>
<keyword evidence="5 9" id="KW-0396">Initiation factor</keyword>
<dbReference type="AlphaFoldDB" id="A0A149Q9S9"/>
<organism evidence="14 15">
    <name type="scientific">Acetobacter cerevisiae</name>
    <dbReference type="NCBI Taxonomy" id="178900"/>
    <lineage>
        <taxon>Bacteria</taxon>
        <taxon>Pseudomonadati</taxon>
        <taxon>Pseudomonadota</taxon>
        <taxon>Alphaproteobacteria</taxon>
        <taxon>Acetobacterales</taxon>
        <taxon>Acetobacteraceae</taxon>
        <taxon>Acetobacter</taxon>
    </lineage>
</organism>
<dbReference type="Pfam" id="PF22042">
    <property type="entry name" value="EF-G_D2"/>
    <property type="match status" value="1"/>
</dbReference>
<dbReference type="FunFam" id="2.40.30.10:FF:000008">
    <property type="entry name" value="Translation initiation factor IF-2"/>
    <property type="match status" value="1"/>
</dbReference>
<dbReference type="NCBIfam" id="TIGR00231">
    <property type="entry name" value="small_GTP"/>
    <property type="match status" value="1"/>
</dbReference>
<feature type="compositionally biased region" description="Basic and acidic residues" evidence="12">
    <location>
        <begin position="253"/>
        <end position="263"/>
    </location>
</feature>
<dbReference type="PROSITE" id="PS01176">
    <property type="entry name" value="IF2"/>
    <property type="match status" value="1"/>
</dbReference>